<dbReference type="AlphaFoldDB" id="A0A2G5E7R0"/>
<dbReference type="EMBL" id="KZ305027">
    <property type="protein sequence ID" value="PIA51819.1"/>
    <property type="molecule type" value="Genomic_DNA"/>
</dbReference>
<proteinExistence type="predicted"/>
<accession>A0A2G5E7R0</accession>
<organism evidence="1 2">
    <name type="scientific">Aquilegia coerulea</name>
    <name type="common">Rocky mountain columbine</name>
    <dbReference type="NCBI Taxonomy" id="218851"/>
    <lineage>
        <taxon>Eukaryota</taxon>
        <taxon>Viridiplantae</taxon>
        <taxon>Streptophyta</taxon>
        <taxon>Embryophyta</taxon>
        <taxon>Tracheophyta</taxon>
        <taxon>Spermatophyta</taxon>
        <taxon>Magnoliopsida</taxon>
        <taxon>Ranunculales</taxon>
        <taxon>Ranunculaceae</taxon>
        <taxon>Thalictroideae</taxon>
        <taxon>Aquilegia</taxon>
    </lineage>
</organism>
<dbReference type="Proteomes" id="UP000230069">
    <property type="component" value="Unassembled WGS sequence"/>
</dbReference>
<protein>
    <submittedName>
        <fullName evidence="1">Uncharacterized protein</fullName>
    </submittedName>
</protein>
<name>A0A2G5E7R0_AQUCA</name>
<sequence length="76" mass="8556">MGLGCFGENISPCTSVVTTYKEAPKPKEKQRRKAFFFSFNFFPEQRKIHIISPSLGSLSLLDGKVALLLYSRMPSN</sequence>
<evidence type="ECO:0000313" key="2">
    <source>
        <dbReference type="Proteomes" id="UP000230069"/>
    </source>
</evidence>
<evidence type="ECO:0000313" key="1">
    <source>
        <dbReference type="EMBL" id="PIA51819.1"/>
    </source>
</evidence>
<gene>
    <name evidence="1" type="ORF">AQUCO_01000002v1</name>
</gene>
<keyword evidence="2" id="KW-1185">Reference proteome</keyword>
<reference evidence="1 2" key="1">
    <citation type="submission" date="2017-09" db="EMBL/GenBank/DDBJ databases">
        <title>WGS assembly of Aquilegia coerulea Goldsmith.</title>
        <authorList>
            <person name="Hodges S."/>
            <person name="Kramer E."/>
            <person name="Nordborg M."/>
            <person name="Tomkins J."/>
            <person name="Borevitz J."/>
            <person name="Derieg N."/>
            <person name="Yan J."/>
            <person name="Mihaltcheva S."/>
            <person name="Hayes R.D."/>
            <person name="Rokhsar D."/>
        </authorList>
    </citation>
    <scope>NUCLEOTIDE SEQUENCE [LARGE SCALE GENOMIC DNA]</scope>
    <source>
        <strain evidence="2">cv. Goldsmith</strain>
    </source>
</reference>
<dbReference type="InParanoid" id="A0A2G5E7R0"/>